<dbReference type="Pfam" id="PF17802">
    <property type="entry name" value="SpaA"/>
    <property type="match status" value="1"/>
</dbReference>
<dbReference type="InterPro" id="IPR013783">
    <property type="entry name" value="Ig-like_fold"/>
</dbReference>
<sequence length="216" mass="23256">EIQYPAKGTITVSKEGEVFKSVAESGGMYQPQYEVQGQPGAVYEITALEDVVTPDGTVHLKAGELAATLTTGSDGTATSKPLYLGRYQVKEITAPDGMVIDPEPKEVVLSYAGQEVEITSASIGFVNERQKAEICLKKLLEQDEIFSLGMNEEWKNITFGLFAAEQLTASDGTSIPADGLMETIGIDENGNAVFNLTFPAGLPCMYRKSEPTITTF</sequence>
<evidence type="ECO:0000259" key="1">
    <source>
        <dbReference type="Pfam" id="PF17802"/>
    </source>
</evidence>
<dbReference type="InterPro" id="IPR041033">
    <property type="entry name" value="SpaA_PFL_dom_1"/>
</dbReference>
<dbReference type="Gene3D" id="2.60.40.10">
    <property type="entry name" value="Immunoglobulins"/>
    <property type="match status" value="1"/>
</dbReference>
<gene>
    <name evidence="2" type="ORF">OBE_01992</name>
</gene>
<protein>
    <submittedName>
        <fullName evidence="2">Collagen adhesion protein</fullName>
    </submittedName>
</protein>
<dbReference type="EMBL" id="AJWZ01001287">
    <property type="protein sequence ID" value="EKC74224.1"/>
    <property type="molecule type" value="Genomic_DNA"/>
</dbReference>
<evidence type="ECO:0000313" key="2">
    <source>
        <dbReference type="EMBL" id="EKC74224.1"/>
    </source>
</evidence>
<feature type="domain" description="SpaA-like prealbumin fold" evidence="1">
    <location>
        <begin position="40"/>
        <end position="119"/>
    </location>
</feature>
<name>K1U2S0_9ZZZZ</name>
<reference evidence="2" key="1">
    <citation type="journal article" date="2013" name="Environ. Microbiol.">
        <title>Microbiota from the distal guts of lean and obese adolescents exhibit partial functional redundancy besides clear differences in community structure.</title>
        <authorList>
            <person name="Ferrer M."/>
            <person name="Ruiz A."/>
            <person name="Lanza F."/>
            <person name="Haange S.B."/>
            <person name="Oberbach A."/>
            <person name="Till H."/>
            <person name="Bargiela R."/>
            <person name="Campoy C."/>
            <person name="Segura M.T."/>
            <person name="Richter M."/>
            <person name="von Bergen M."/>
            <person name="Seifert J."/>
            <person name="Suarez A."/>
        </authorList>
    </citation>
    <scope>NUCLEOTIDE SEQUENCE</scope>
</reference>
<organism evidence="2">
    <name type="scientific">human gut metagenome</name>
    <dbReference type="NCBI Taxonomy" id="408170"/>
    <lineage>
        <taxon>unclassified sequences</taxon>
        <taxon>metagenomes</taxon>
        <taxon>organismal metagenomes</taxon>
    </lineage>
</organism>
<accession>K1U2S0</accession>
<comment type="caution">
    <text evidence="2">The sequence shown here is derived from an EMBL/GenBank/DDBJ whole genome shotgun (WGS) entry which is preliminary data.</text>
</comment>
<proteinExistence type="predicted"/>
<dbReference type="AlphaFoldDB" id="K1U2S0"/>
<feature type="non-terminal residue" evidence="2">
    <location>
        <position position="1"/>
    </location>
</feature>